<dbReference type="InParanoid" id="A0A409YH99"/>
<sequence>MSGAQLLDPLQDLRDEIHKHDFTNDPEGAHATHILGLFDNALASREEELRELAPPLDMIIYALQSMILPTFLPDLVSEFLCLFTMLEFYRIRATKKAEDALDFNTFYKLNPNAGEELLSEEDEQYFQHVVDSNEEMRKIFMQVTTTCVLMDLRNLFLRESFTDFCLCWNEYTSVLGKAGHGPGGHMFLYRFSGEEVSYLRDACREFHSLIVSIGQWLEDNQGQDQTMSDVLQTEAFLETFQETFASLEFTPALHELIDYDINFVQEVVQRLKANTSEDPSQ</sequence>
<name>A0A409YH99_9AGAR</name>
<dbReference type="Proteomes" id="UP000284706">
    <property type="component" value="Unassembled WGS sequence"/>
</dbReference>
<comment type="caution">
    <text evidence="1">The sequence shown here is derived from an EMBL/GenBank/DDBJ whole genome shotgun (WGS) entry which is preliminary data.</text>
</comment>
<evidence type="ECO:0000313" key="2">
    <source>
        <dbReference type="Proteomes" id="UP000284706"/>
    </source>
</evidence>
<dbReference type="AlphaFoldDB" id="A0A409YH99"/>
<evidence type="ECO:0000313" key="1">
    <source>
        <dbReference type="EMBL" id="PPR02397.1"/>
    </source>
</evidence>
<protein>
    <submittedName>
        <fullName evidence="1">Uncharacterized protein</fullName>
    </submittedName>
</protein>
<reference evidence="1 2" key="1">
    <citation type="journal article" date="2018" name="Evol. Lett.">
        <title>Horizontal gene cluster transfer increased hallucinogenic mushroom diversity.</title>
        <authorList>
            <person name="Reynolds H.T."/>
            <person name="Vijayakumar V."/>
            <person name="Gluck-Thaler E."/>
            <person name="Korotkin H.B."/>
            <person name="Matheny P.B."/>
            <person name="Slot J.C."/>
        </authorList>
    </citation>
    <scope>NUCLEOTIDE SEQUENCE [LARGE SCALE GENOMIC DNA]</scope>
    <source>
        <strain evidence="1 2">SRW20</strain>
    </source>
</reference>
<organism evidence="1 2">
    <name type="scientific">Gymnopilus dilepis</name>
    <dbReference type="NCBI Taxonomy" id="231916"/>
    <lineage>
        <taxon>Eukaryota</taxon>
        <taxon>Fungi</taxon>
        <taxon>Dikarya</taxon>
        <taxon>Basidiomycota</taxon>
        <taxon>Agaricomycotina</taxon>
        <taxon>Agaricomycetes</taxon>
        <taxon>Agaricomycetidae</taxon>
        <taxon>Agaricales</taxon>
        <taxon>Agaricineae</taxon>
        <taxon>Hymenogastraceae</taxon>
        <taxon>Gymnopilus</taxon>
    </lineage>
</organism>
<gene>
    <name evidence="1" type="ORF">CVT26_011365</name>
</gene>
<dbReference type="EMBL" id="NHYE01000846">
    <property type="protein sequence ID" value="PPR02397.1"/>
    <property type="molecule type" value="Genomic_DNA"/>
</dbReference>
<accession>A0A409YH99</accession>
<proteinExistence type="predicted"/>
<keyword evidence="2" id="KW-1185">Reference proteome</keyword>
<dbReference type="OrthoDB" id="3244206at2759"/>